<dbReference type="PROSITE" id="PS50181">
    <property type="entry name" value="FBOX"/>
    <property type="match status" value="1"/>
</dbReference>
<dbReference type="Proteomes" id="UP001231189">
    <property type="component" value="Unassembled WGS sequence"/>
</dbReference>
<evidence type="ECO:0000313" key="3">
    <source>
        <dbReference type="EMBL" id="KAK1661157.1"/>
    </source>
</evidence>
<dbReference type="InterPro" id="IPR036047">
    <property type="entry name" value="F-box-like_dom_sf"/>
</dbReference>
<gene>
    <name evidence="3" type="ORF">QYE76_049316</name>
</gene>
<evidence type="ECO:0000313" key="4">
    <source>
        <dbReference type="Proteomes" id="UP001231189"/>
    </source>
</evidence>
<dbReference type="InterPro" id="IPR001810">
    <property type="entry name" value="F-box_dom"/>
</dbReference>
<dbReference type="SUPFAM" id="SSF81383">
    <property type="entry name" value="F-box domain"/>
    <property type="match status" value="1"/>
</dbReference>
<dbReference type="InterPro" id="IPR055302">
    <property type="entry name" value="F-box_dom-containing"/>
</dbReference>
<accession>A0AAD8SPF7</accession>
<name>A0AAD8SPF7_LOLMU</name>
<comment type="caution">
    <text evidence="3">The sequence shown here is derived from an EMBL/GenBank/DDBJ whole genome shotgun (WGS) entry which is preliminary data.</text>
</comment>
<reference evidence="3" key="1">
    <citation type="submission" date="2023-07" db="EMBL/GenBank/DDBJ databases">
        <title>A chromosome-level genome assembly of Lolium multiflorum.</title>
        <authorList>
            <person name="Chen Y."/>
            <person name="Copetti D."/>
            <person name="Kolliker R."/>
            <person name="Studer B."/>
        </authorList>
    </citation>
    <scope>NUCLEOTIDE SEQUENCE</scope>
    <source>
        <strain evidence="3">02402/16</strain>
        <tissue evidence="3">Leaf</tissue>
    </source>
</reference>
<proteinExistence type="predicted"/>
<evidence type="ECO:0000256" key="1">
    <source>
        <dbReference type="SAM" id="MobiDB-lite"/>
    </source>
</evidence>
<organism evidence="3 4">
    <name type="scientific">Lolium multiflorum</name>
    <name type="common">Italian ryegrass</name>
    <name type="synonym">Lolium perenne subsp. multiflorum</name>
    <dbReference type="NCBI Taxonomy" id="4521"/>
    <lineage>
        <taxon>Eukaryota</taxon>
        <taxon>Viridiplantae</taxon>
        <taxon>Streptophyta</taxon>
        <taxon>Embryophyta</taxon>
        <taxon>Tracheophyta</taxon>
        <taxon>Spermatophyta</taxon>
        <taxon>Magnoliopsida</taxon>
        <taxon>Liliopsida</taxon>
        <taxon>Poales</taxon>
        <taxon>Poaceae</taxon>
        <taxon>BOP clade</taxon>
        <taxon>Pooideae</taxon>
        <taxon>Poodae</taxon>
        <taxon>Poeae</taxon>
        <taxon>Poeae Chloroplast Group 2 (Poeae type)</taxon>
        <taxon>Loliodinae</taxon>
        <taxon>Loliinae</taxon>
        <taxon>Lolium</taxon>
    </lineage>
</organism>
<evidence type="ECO:0000259" key="2">
    <source>
        <dbReference type="PROSITE" id="PS50181"/>
    </source>
</evidence>
<dbReference type="InterPro" id="IPR053781">
    <property type="entry name" value="F-box_AtFBL13-like"/>
</dbReference>
<protein>
    <recommendedName>
        <fullName evidence="2">F-box domain-containing protein</fullName>
    </recommendedName>
</protein>
<keyword evidence="4" id="KW-1185">Reference proteome</keyword>
<feature type="domain" description="F-box" evidence="2">
    <location>
        <begin position="5"/>
        <end position="39"/>
    </location>
</feature>
<dbReference type="PANTHER" id="PTHR32141">
    <property type="match status" value="1"/>
</dbReference>
<dbReference type="AlphaFoldDB" id="A0AAD8SPF7"/>
<dbReference type="PANTHER" id="PTHR32141:SF26">
    <property type="entry name" value="OS08G0328600 PROTEIN"/>
    <property type="match status" value="1"/>
</dbReference>
<sequence>MAGGDDRLSELPDDLLRRILHFAPLKEAASTTALSRRWRAPLWLSSAAVNLETTVTCLETWDRGIRRSHAAGFLSRRSAFVSAAVAALDDAAAAATAGDEHVKRLTLRLESDREAWIGSFLNRHGDVDRNLVDLVLSHPAARRAEELRLWLEPNEWSSDADYDNETYRRPETIYTVTIDALPFETLRVLELTNCTRLTQPEATAIVLPRLSSLRLRHCAQDLNSLQRVIDAAPALADIHLESVVIDATKEAPSRSKHGGADWFRQYEYNNYDRQGYMDTQGNWVYAYKEEKDDDNDYDNDYETGDEYDDDYETDDDNEEGFTPPHPKEAAPRGLRCQTATVLVLDKCNWEEKDHDGNQYGYRNTNRAALIDMVIHAPRLRRFTYKGLLRPFTFSRPPPELEHVDLHFFPADDNFDKTKNRDIATFWQFAQSFTSTKEMRLRVDHLEDIAVVREATQVELLPTFRHLERVELQGAHRPKGKTAAVAIGNLLRCCPLLSALRINLTTQYHNVSKDYRWTDEFLERKFRSDCNKSVDRLDRCGFQPNTISQEGEYDDEVCEITTLSPGLFQCLRNSLKRVGLQFRLEQSNCLGVKLIKFFAKNAMVLEEMHIDGGNRKLHEHMNPKIERWVTNSAERRNSGATSFVVLPLER</sequence>
<dbReference type="Pfam" id="PF00646">
    <property type="entry name" value="F-box"/>
    <property type="match status" value="1"/>
</dbReference>
<feature type="region of interest" description="Disordered" evidence="1">
    <location>
        <begin position="293"/>
        <end position="333"/>
    </location>
</feature>
<dbReference type="EMBL" id="JAUUTY010000003">
    <property type="protein sequence ID" value="KAK1661157.1"/>
    <property type="molecule type" value="Genomic_DNA"/>
</dbReference>
<feature type="compositionally biased region" description="Acidic residues" evidence="1">
    <location>
        <begin position="293"/>
        <end position="319"/>
    </location>
</feature>
<dbReference type="CDD" id="cd22160">
    <property type="entry name" value="F-box_AtFBL13-like"/>
    <property type="match status" value="1"/>
</dbReference>